<dbReference type="Pfam" id="PF03918">
    <property type="entry name" value="CcmH"/>
    <property type="match status" value="1"/>
</dbReference>
<accession>A0ABD1WZZ7</accession>
<dbReference type="Gene3D" id="3.40.50.12780">
    <property type="entry name" value="N-terminal domain of ligase-like"/>
    <property type="match status" value="1"/>
</dbReference>
<dbReference type="SUPFAM" id="SSF56801">
    <property type="entry name" value="Acetyl-CoA synthetase-like"/>
    <property type="match status" value="1"/>
</dbReference>
<dbReference type="PANTHER" id="PTHR43201">
    <property type="entry name" value="ACYL-COA SYNTHETASE"/>
    <property type="match status" value="1"/>
</dbReference>
<evidence type="ECO:0000313" key="14">
    <source>
        <dbReference type="Proteomes" id="UP001604277"/>
    </source>
</evidence>
<dbReference type="CDD" id="cd05941">
    <property type="entry name" value="MCS"/>
    <property type="match status" value="1"/>
</dbReference>
<gene>
    <name evidence="13" type="ORF">Fot_08726</name>
</gene>
<dbReference type="InterPro" id="IPR005616">
    <property type="entry name" value="CcmH/CycL/Ccl2/NrfF_N"/>
</dbReference>
<evidence type="ECO:0000313" key="13">
    <source>
        <dbReference type="EMBL" id="KAL2555107.1"/>
    </source>
</evidence>
<dbReference type="CDD" id="cd16378">
    <property type="entry name" value="CcmH_N"/>
    <property type="match status" value="1"/>
</dbReference>
<proteinExistence type="inferred from homology"/>
<dbReference type="InterPro" id="IPR038297">
    <property type="entry name" value="CcmH/CycL/NrfF/Ccl2_sf"/>
</dbReference>
<comment type="similarity">
    <text evidence="3 9">Belongs to the CcmH/CycL/Ccl2/NrfF family.</text>
</comment>
<dbReference type="Pfam" id="PF13193">
    <property type="entry name" value="AMP-binding_C"/>
    <property type="match status" value="1"/>
</dbReference>
<dbReference type="Gene3D" id="3.30.300.30">
    <property type="match status" value="1"/>
</dbReference>
<evidence type="ECO:0000256" key="8">
    <source>
        <dbReference type="ARBA" id="ARBA00023051"/>
    </source>
</evidence>
<protein>
    <recommendedName>
        <fullName evidence="9">Cytochrome c-type biogenesis protein</fullName>
    </recommendedName>
</protein>
<feature type="domain" description="AMP-dependent synthetase/ligase" evidence="10">
    <location>
        <begin position="224"/>
        <end position="599"/>
    </location>
</feature>
<dbReference type="GO" id="GO:0005743">
    <property type="term" value="C:mitochondrial inner membrane"/>
    <property type="evidence" value="ECO:0007669"/>
    <property type="project" value="UniProtKB-SubCell"/>
</dbReference>
<comment type="similarity">
    <text evidence="2">Belongs to the ATP-dependent AMP-binding enzyme family.</text>
</comment>
<dbReference type="InterPro" id="IPR045851">
    <property type="entry name" value="AMP-bd_C_sf"/>
</dbReference>
<dbReference type="GO" id="GO:0016874">
    <property type="term" value="F:ligase activity"/>
    <property type="evidence" value="ECO:0007669"/>
    <property type="project" value="UniProtKB-KW"/>
</dbReference>
<evidence type="ECO:0000256" key="1">
    <source>
        <dbReference type="ARBA" id="ARBA00004930"/>
    </source>
</evidence>
<dbReference type="InterPro" id="IPR042099">
    <property type="entry name" value="ANL_N_sf"/>
</dbReference>
<evidence type="ECO:0000256" key="7">
    <source>
        <dbReference type="ARBA" id="ARBA00023004"/>
    </source>
</evidence>
<dbReference type="InterPro" id="IPR000873">
    <property type="entry name" value="AMP-dep_synth/lig_dom"/>
</dbReference>
<evidence type="ECO:0000256" key="5">
    <source>
        <dbReference type="ARBA" id="ARBA00022617"/>
    </source>
</evidence>
<keyword evidence="14" id="KW-1185">Reference proteome</keyword>
<name>A0ABD1WZZ7_9LAMI</name>
<evidence type="ECO:0000259" key="12">
    <source>
        <dbReference type="Pfam" id="PF13193"/>
    </source>
</evidence>
<dbReference type="EMBL" id="JBFOLJ010000002">
    <property type="protein sequence ID" value="KAL2555107.1"/>
    <property type="molecule type" value="Genomic_DNA"/>
</dbReference>
<evidence type="ECO:0000256" key="3">
    <source>
        <dbReference type="ARBA" id="ARBA00010342"/>
    </source>
</evidence>
<comment type="pathway">
    <text evidence="1">Phytoalexin biosynthesis; 3,4',5-trihydroxystilbene biosynthesis; 3,4',5-trihydroxystilbene from trans-4-coumarate: step 1/2.</text>
</comment>
<dbReference type="GO" id="GO:0009698">
    <property type="term" value="P:phenylpropanoid metabolic process"/>
    <property type="evidence" value="ECO:0007669"/>
    <property type="project" value="UniProtKB-KW"/>
</dbReference>
<evidence type="ECO:0000256" key="6">
    <source>
        <dbReference type="ARBA" id="ARBA00022723"/>
    </source>
</evidence>
<keyword evidence="9" id="KW-0496">Mitochondrion</keyword>
<dbReference type="Proteomes" id="UP001604277">
    <property type="component" value="Unassembled WGS sequence"/>
</dbReference>
<comment type="subcellular location">
    <subcellularLocation>
        <location evidence="9">Mitochondrion inner membrane</location>
    </subcellularLocation>
</comment>
<evidence type="ECO:0000256" key="9">
    <source>
        <dbReference type="RuleBase" id="RU364112"/>
    </source>
</evidence>
<sequence length="751" mass="82714">MDGAEDPVKKERVVEARARNISHNVRCTECGSQSIEDSQADIAILLRKLIRDEIRDGKSDNEIYKKLGEEYGETVLYAPKFDLQTAGLWLSPILAAGVAGGMWAYKKHRQKTNVHIMALNLVRGVPLTPREKETMLDVLTPPPPEGASFWWRRLRLTTHCTSCLCLLNHSTSYSCLKFLCPFSVFSHKNPNSFLSSQRCFFSSVSGKNVTMELVKAVAIKGTASPGSIAIRSDQKSYSYHQLISSSLKISSLLCNADTKNFDVTIESKHLGGARVGIVAKPSAEFVAGVLGTWFSGGVAVPLALSYPEAELLHVMNDSDVAVILSTEDHQELLKAVADKAAAQLSLIPPILSIYDHEDTRNEPIEISNKINGNDAALIIYTSGTTGKPKGVVHTHTGVLAQVQMLTDAWGYTSSDQFLHFDLNFFIHVHGLFNALFAPLYAGSTVEFMPKFSVRGIWQRWRESYPKDGSKAGDAVTVFTGVPTMYTRLIQGYEAMDPESKAASASAAKQLRLMMCGSSALPLPVMQQWESITGHRLLERYGMTEFVMALSNPLTGERKGGTVGKPLPGVQAKILAEDGSSEVEVGELCIKSPSLFREYWKLPEVTKESFIDGGFFKTGDAARVNEDGYYVILGRTNADIMKVGGYKLSALEIEAVLLEHPAISECCVLGLPDKDYGEAVCAIVVPDAEVKRKREEDLKPALTLEELTMWAKEKLAPYKLPTRLLLWESLPRNAMGKVNKKELKKKLADDKQ</sequence>
<dbReference type="PANTHER" id="PTHR43201:SF8">
    <property type="entry name" value="ACYL-COA SYNTHETASE FAMILY MEMBER 3"/>
    <property type="match status" value="1"/>
</dbReference>
<evidence type="ECO:0000259" key="10">
    <source>
        <dbReference type="Pfam" id="PF00501"/>
    </source>
</evidence>
<feature type="domain" description="AMP-binding enzyme C-terminal" evidence="12">
    <location>
        <begin position="651"/>
        <end position="736"/>
    </location>
</feature>
<dbReference type="InterPro" id="IPR025110">
    <property type="entry name" value="AMP-bd_C"/>
</dbReference>
<dbReference type="FunFam" id="3.40.50.12780:FF:000030">
    <property type="entry name" value="Acyl-CoA synthetase family member 3"/>
    <property type="match status" value="1"/>
</dbReference>
<dbReference type="Gene3D" id="1.10.8.640">
    <property type="entry name" value="Cytochrome C biogenesis protein"/>
    <property type="match status" value="1"/>
</dbReference>
<keyword evidence="5 9" id="KW-0349">Heme</keyword>
<evidence type="ECO:0000256" key="2">
    <source>
        <dbReference type="ARBA" id="ARBA00006432"/>
    </source>
</evidence>
<evidence type="ECO:0000256" key="4">
    <source>
        <dbReference type="ARBA" id="ARBA00022598"/>
    </source>
</evidence>
<dbReference type="PROSITE" id="PS00455">
    <property type="entry name" value="AMP_BINDING"/>
    <property type="match status" value="1"/>
</dbReference>
<dbReference type="InterPro" id="IPR020845">
    <property type="entry name" value="AMP-binding_CS"/>
</dbReference>
<keyword evidence="6 9" id="KW-0479">Metal-binding</keyword>
<dbReference type="Pfam" id="PF00501">
    <property type="entry name" value="AMP-binding"/>
    <property type="match status" value="1"/>
</dbReference>
<dbReference type="GO" id="GO:0046872">
    <property type="term" value="F:metal ion binding"/>
    <property type="evidence" value="ECO:0007669"/>
    <property type="project" value="UniProtKB-KW"/>
</dbReference>
<evidence type="ECO:0000259" key="11">
    <source>
        <dbReference type="Pfam" id="PF03918"/>
    </source>
</evidence>
<keyword evidence="7 9" id="KW-0408">Iron</keyword>
<comment type="caution">
    <text evidence="13">The sequence shown here is derived from an EMBL/GenBank/DDBJ whole genome shotgun (WGS) entry which is preliminary data.</text>
</comment>
<organism evidence="13 14">
    <name type="scientific">Forsythia ovata</name>
    <dbReference type="NCBI Taxonomy" id="205694"/>
    <lineage>
        <taxon>Eukaryota</taxon>
        <taxon>Viridiplantae</taxon>
        <taxon>Streptophyta</taxon>
        <taxon>Embryophyta</taxon>
        <taxon>Tracheophyta</taxon>
        <taxon>Spermatophyta</taxon>
        <taxon>Magnoliopsida</taxon>
        <taxon>eudicotyledons</taxon>
        <taxon>Gunneridae</taxon>
        <taxon>Pentapetalae</taxon>
        <taxon>asterids</taxon>
        <taxon>lamiids</taxon>
        <taxon>Lamiales</taxon>
        <taxon>Oleaceae</taxon>
        <taxon>Forsythieae</taxon>
        <taxon>Forsythia</taxon>
    </lineage>
</organism>
<keyword evidence="9" id="KW-0472">Membrane</keyword>
<keyword evidence="9" id="KW-0999">Mitochondrion inner membrane</keyword>
<keyword evidence="8" id="KW-0587">Phenylpropanoid metabolism</keyword>
<dbReference type="AlphaFoldDB" id="A0ABD1WZZ7"/>
<feature type="domain" description="CcmH/CycL/Ccl2/NrfF N-terminal" evidence="11">
    <location>
        <begin position="9"/>
        <end position="115"/>
    </location>
</feature>
<reference evidence="14" key="1">
    <citation type="submission" date="2024-07" db="EMBL/GenBank/DDBJ databases">
        <title>Two chromosome-level genome assemblies of Korean endemic species Abeliophyllum distichum and Forsythia ovata (Oleaceae).</title>
        <authorList>
            <person name="Jang H."/>
        </authorList>
    </citation>
    <scope>NUCLEOTIDE SEQUENCE [LARGE SCALE GENOMIC DNA]</scope>
</reference>
<keyword evidence="4 13" id="KW-0436">Ligase</keyword>